<keyword evidence="2 4" id="KW-0808">Transferase</keyword>
<dbReference type="Pfam" id="PF00303">
    <property type="entry name" value="Thymidylat_synt"/>
    <property type="match status" value="1"/>
</dbReference>
<gene>
    <name evidence="4" type="ORF">EZS27_028041</name>
</gene>
<dbReference type="GO" id="GO:0032259">
    <property type="term" value="P:methylation"/>
    <property type="evidence" value="ECO:0007669"/>
    <property type="project" value="UniProtKB-KW"/>
</dbReference>
<dbReference type="GO" id="GO:0005829">
    <property type="term" value="C:cytosol"/>
    <property type="evidence" value="ECO:0007669"/>
    <property type="project" value="TreeGrafter"/>
</dbReference>
<feature type="domain" description="Thymidylate synthase/dCMP hydroxymethylase" evidence="3">
    <location>
        <begin position="23"/>
        <end position="233"/>
    </location>
</feature>
<accession>A0A5J4QLK4</accession>
<dbReference type="GO" id="GO:0006231">
    <property type="term" value="P:dTMP biosynthetic process"/>
    <property type="evidence" value="ECO:0007669"/>
    <property type="project" value="TreeGrafter"/>
</dbReference>
<evidence type="ECO:0000313" key="4">
    <source>
        <dbReference type="EMBL" id="KAA6322412.1"/>
    </source>
</evidence>
<dbReference type="SUPFAM" id="SSF55831">
    <property type="entry name" value="Thymidylate synthase/dCMP hydroxymethylase"/>
    <property type="match status" value="1"/>
</dbReference>
<dbReference type="AlphaFoldDB" id="A0A5J4QLK4"/>
<evidence type="ECO:0000256" key="2">
    <source>
        <dbReference type="ARBA" id="ARBA00022679"/>
    </source>
</evidence>
<dbReference type="GO" id="GO:0004799">
    <property type="term" value="F:thymidylate synthase activity"/>
    <property type="evidence" value="ECO:0007669"/>
    <property type="project" value="UniProtKB-EC"/>
</dbReference>
<dbReference type="EMBL" id="SNRY01003052">
    <property type="protein sequence ID" value="KAA6322412.1"/>
    <property type="molecule type" value="Genomic_DNA"/>
</dbReference>
<organism evidence="4">
    <name type="scientific">termite gut metagenome</name>
    <dbReference type="NCBI Taxonomy" id="433724"/>
    <lineage>
        <taxon>unclassified sequences</taxon>
        <taxon>metagenomes</taxon>
        <taxon>organismal metagenomes</taxon>
    </lineage>
</organism>
<dbReference type="InterPro" id="IPR036926">
    <property type="entry name" value="Thymidate_synth/dCMP_Mease_sf"/>
</dbReference>
<dbReference type="PANTHER" id="PTHR11548:SF9">
    <property type="entry name" value="THYMIDYLATE SYNTHASE"/>
    <property type="match status" value="1"/>
</dbReference>
<comment type="caution">
    <text evidence="4">The sequence shown here is derived from an EMBL/GenBank/DDBJ whole genome shotgun (WGS) entry which is preliminary data.</text>
</comment>
<dbReference type="InterPro" id="IPR045097">
    <property type="entry name" value="Thymidate_synth/dCMP_Mease"/>
</dbReference>
<protein>
    <submittedName>
        <fullName evidence="4">Thymidylate synthase</fullName>
        <ecNumber evidence="4">2.1.1.45</ecNumber>
    </submittedName>
</protein>
<proteinExistence type="predicted"/>
<evidence type="ECO:0000256" key="1">
    <source>
        <dbReference type="ARBA" id="ARBA00022603"/>
    </source>
</evidence>
<dbReference type="Gene3D" id="3.30.572.10">
    <property type="entry name" value="Thymidylate synthase/dCMP hydroxymethylase domain"/>
    <property type="match status" value="1"/>
</dbReference>
<keyword evidence="1 4" id="KW-0489">Methyltransferase</keyword>
<name>A0A5J4QLK4_9ZZZZ</name>
<sequence>MNDFDFYKKDANTLVCNKISDCYVDLNNYIKEEGIIKDSRIGKTFEVLNFKTVIKQPLSRCLVAQNRNANIFFHLAESLWIFSGRNDLEFINLFNSRFKEYSDDGISLHGAYGERLRFWKTLNGESFLDQLFLNTAMLAKDPNTRRSVFSLWNPLLDLENQSRDIPCNIQLAIKIHENDLYLTIFNRSNDLHWGFVADIFQFSFMGEIIALLLNKNFIAQTHLSQSLHIYQNNELISSIEQTNIHCSFFSKYKPSPFLFTFENSISNFSERFNEIDMIFKDLNNSIIQKSRETTRIELDDILSFSIQYKNKSQSVFEIAFLLFLSLSFKKSMEVTINKDNLRCEYADFLIHVWKIHRFVHADYHALALNYFVRRISYQSLKLKYIEKDSNIGQY</sequence>
<reference evidence="4" key="1">
    <citation type="submission" date="2019-03" db="EMBL/GenBank/DDBJ databases">
        <title>Single cell metagenomics reveals metabolic interactions within the superorganism composed of flagellate Streblomastix strix and complex community of Bacteroidetes bacteria on its surface.</title>
        <authorList>
            <person name="Treitli S.C."/>
            <person name="Kolisko M."/>
            <person name="Husnik F."/>
            <person name="Keeling P."/>
            <person name="Hampl V."/>
        </authorList>
    </citation>
    <scope>NUCLEOTIDE SEQUENCE</scope>
    <source>
        <strain evidence="4">STM</strain>
    </source>
</reference>
<evidence type="ECO:0000259" key="3">
    <source>
        <dbReference type="Pfam" id="PF00303"/>
    </source>
</evidence>
<dbReference type="EC" id="2.1.1.45" evidence="4"/>
<dbReference type="InterPro" id="IPR023451">
    <property type="entry name" value="Thymidate_synth/dCMP_Mease_dom"/>
</dbReference>
<dbReference type="PANTHER" id="PTHR11548">
    <property type="entry name" value="THYMIDYLATE SYNTHASE 1"/>
    <property type="match status" value="1"/>
</dbReference>